<evidence type="ECO:0000256" key="5">
    <source>
        <dbReference type="ARBA" id="ARBA00023038"/>
    </source>
</evidence>
<dbReference type="Pfam" id="PF06297">
    <property type="entry name" value="PET"/>
    <property type="match status" value="1"/>
</dbReference>
<feature type="compositionally biased region" description="Pro residues" evidence="7">
    <location>
        <begin position="907"/>
        <end position="919"/>
    </location>
</feature>
<dbReference type="OrthoDB" id="10069167at2759"/>
<dbReference type="CDD" id="cd09827">
    <property type="entry name" value="PET_Prickle"/>
    <property type="match status" value="1"/>
</dbReference>
<dbReference type="FunFam" id="2.10.110.10:FF:000035">
    <property type="entry name" value="prickle-like protein 2 isoform X1"/>
    <property type="match status" value="1"/>
</dbReference>
<gene>
    <name evidence="10" type="primary">pk</name>
    <name evidence="12" type="synonym">LOC112689092</name>
    <name evidence="10" type="ORF">g.67431</name>
</gene>
<keyword evidence="2 6" id="KW-0479">Metal-binding</keyword>
<name>A0A2S2QRT3_9HEMI</name>
<dbReference type="InterPro" id="IPR033726">
    <property type="entry name" value="LIM2_prickle"/>
</dbReference>
<dbReference type="CDD" id="cd09418">
    <property type="entry name" value="LIM2_Prickle"/>
    <property type="match status" value="1"/>
</dbReference>
<evidence type="ECO:0000256" key="6">
    <source>
        <dbReference type="PROSITE-ProRule" id="PRU00125"/>
    </source>
</evidence>
<dbReference type="PANTHER" id="PTHR24211:SF20">
    <property type="entry name" value="PROTEIN ESPINAS-RELATED"/>
    <property type="match status" value="1"/>
</dbReference>
<dbReference type="AlphaFoldDB" id="A0A2S2QRT3"/>
<feature type="region of interest" description="Disordered" evidence="7">
    <location>
        <begin position="206"/>
        <end position="238"/>
    </location>
</feature>
<evidence type="ECO:0000259" key="8">
    <source>
        <dbReference type="PROSITE" id="PS50023"/>
    </source>
</evidence>
<accession>A0A2S2QRT3</accession>
<evidence type="ECO:0000313" key="12">
    <source>
        <dbReference type="RefSeq" id="XP_025418392.1"/>
    </source>
</evidence>
<dbReference type="PROSITE" id="PS51303">
    <property type="entry name" value="PET"/>
    <property type="match status" value="1"/>
</dbReference>
<feature type="compositionally biased region" description="Low complexity" evidence="7">
    <location>
        <begin position="839"/>
        <end position="852"/>
    </location>
</feature>
<reference evidence="12" key="2">
    <citation type="submission" date="2025-04" db="UniProtKB">
        <authorList>
            <consortium name="RefSeq"/>
        </authorList>
    </citation>
    <scope>IDENTIFICATION</scope>
    <source>
        <tissue evidence="12">Whole body</tissue>
    </source>
</reference>
<sequence>MGVVSVYHEVTTAMTTTAAAGPSSTASTASPAATKSTAASNVLMCRQWWKVCWMYGDQEKYYRQLYGAAKKSPSSAAFPGRGTATVMELQRTSTVSFAPPRPDASRRDDRQVCRNCNCPRDDHNTSSSGGGGSDHRQIAETTSRGISSATVMSSTASGVNRGTPPPPLPPLPTGPPGYDQALGGYEKLLAATTAVQGTATSTAAVATAAGRKDPSSAAVHHHGSHLSHHGHHGHHHHHAMVTATVGGGDAQQRHSHSDDDSGCALEEYTWVPAGLRPDQVHLFFSGVPEDKVPYLNSAGERYRVRQLLQQLPPHDNEVRYCRGLSDEERKELRLFSAQRKRDALGRGVAKQLIAAIPCTNCQEILQPGDMAVTASRVGSVAAWHPACFVCRVCKEILVDLIYFYKDDHIYCGRHHAETLKPRCSACDEIILADECTEAEGRAWHMKHFACLECDKQLGGQRYIMRDGRPYCLQCFDGLFAEYCDSCGDPISVDHGQMSHEGQHWHATEQCFCCHTCRSSLLGRPFLPRRGAIYCSIACSKGEPPTAPSPAFDGRATTAAAIAESQQPESEMTSAAAIGTSAPATANTPTQQQQQQPVVTAPDSPAGSGRRNNSNGIASPSPSQQSVSRSPKMGRRALQANGCSTSSPSPTRLHRAAADNVLARSSPMVTRPSDLDVRQRRRRNDIVQVESRRVVTVVKDDGDATGYDDRDDQDYDERYEGRRVGHRFTATSTSSTAAAAAAIDQMDGGNGRLDDTLYELQRLLSNGKLPQRFLEKLVSDDDITDRLLNEFEKLTTAAAAATASPALQVTSANRSPSSRRSAVDRRPTVGSPAAGAVNVQHHQQQHRASSSSSTPEMTSGGRRSVRFDGTASSSADTPASGGRTTTRRRRRDGRNNRSRSRSGSSRNRPPPPPPPPPQPPQLGDAAHNFDLDNDSAAEHGCCSTCSSSSGSELDDLSVYQLPARRPYGPGAGAAARISYVPNDAIAYAKQQAGHRSPGKRTVGQQPGHMQRPLQPPPSQQAVDDKNCAIQ</sequence>
<dbReference type="GO" id="GO:0008270">
    <property type="term" value="F:zinc ion binding"/>
    <property type="evidence" value="ECO:0007669"/>
    <property type="project" value="InterPro"/>
</dbReference>
<feature type="compositionally biased region" description="Pro residues" evidence="7">
    <location>
        <begin position="163"/>
        <end position="175"/>
    </location>
</feature>
<feature type="compositionally biased region" description="Basic residues" evidence="7">
    <location>
        <begin position="884"/>
        <end position="899"/>
    </location>
</feature>
<dbReference type="PROSITE" id="PS00478">
    <property type="entry name" value="LIM_DOMAIN_1"/>
    <property type="match status" value="1"/>
</dbReference>
<evidence type="ECO:0000256" key="2">
    <source>
        <dbReference type="ARBA" id="ARBA00022723"/>
    </source>
</evidence>
<feature type="region of interest" description="Disordered" evidence="7">
    <location>
        <begin position="581"/>
        <end position="651"/>
    </location>
</feature>
<dbReference type="Proteomes" id="UP000694846">
    <property type="component" value="Unplaced"/>
</dbReference>
<dbReference type="PROSITE" id="PS50023">
    <property type="entry name" value="LIM_DOMAIN_2"/>
    <property type="match status" value="2"/>
</dbReference>
<feature type="compositionally biased region" description="Low complexity" evidence="7">
    <location>
        <begin position="618"/>
        <end position="630"/>
    </location>
</feature>
<dbReference type="InterPro" id="IPR033723">
    <property type="entry name" value="PET_prickle"/>
</dbReference>
<dbReference type="InterPro" id="IPR047120">
    <property type="entry name" value="Pk/Esn/Tes"/>
</dbReference>
<evidence type="ECO:0000256" key="1">
    <source>
        <dbReference type="ARBA" id="ARBA00008268"/>
    </source>
</evidence>
<feature type="domain" description="LIM zinc-binding" evidence="8">
    <location>
        <begin position="421"/>
        <end position="481"/>
    </location>
</feature>
<keyword evidence="11" id="KW-1185">Reference proteome</keyword>
<dbReference type="FunFam" id="2.10.110.10:FF:000005">
    <property type="entry name" value="Testin isoform 1"/>
    <property type="match status" value="1"/>
</dbReference>
<dbReference type="EMBL" id="GGMS01011264">
    <property type="protein sequence ID" value="MBY80467.1"/>
    <property type="molecule type" value="Transcribed_RNA"/>
</dbReference>
<dbReference type="PANTHER" id="PTHR24211">
    <property type="entry name" value="LIM DOMAIN-CONTAINING PROTEIN"/>
    <property type="match status" value="1"/>
</dbReference>
<evidence type="ECO:0000256" key="3">
    <source>
        <dbReference type="ARBA" id="ARBA00022737"/>
    </source>
</evidence>
<dbReference type="InterPro" id="IPR033727">
    <property type="entry name" value="LIM3_prickle"/>
</dbReference>
<comment type="similarity">
    <text evidence="1">Belongs to the prickle / espinas / testin family.</text>
</comment>
<evidence type="ECO:0000256" key="4">
    <source>
        <dbReference type="ARBA" id="ARBA00022833"/>
    </source>
</evidence>
<feature type="compositionally biased region" description="Polar residues" evidence="7">
    <location>
        <begin position="139"/>
        <end position="160"/>
    </location>
</feature>
<evidence type="ECO:0000313" key="10">
    <source>
        <dbReference type="EMBL" id="MBY80467.1"/>
    </source>
</evidence>
<dbReference type="Pfam" id="PF00412">
    <property type="entry name" value="LIM"/>
    <property type="match status" value="3"/>
</dbReference>
<dbReference type="Gene3D" id="2.10.110.10">
    <property type="entry name" value="Cysteine Rich Protein"/>
    <property type="match status" value="3"/>
</dbReference>
<feature type="compositionally biased region" description="Basic and acidic residues" evidence="7">
    <location>
        <begin position="103"/>
        <end position="112"/>
    </location>
</feature>
<dbReference type="InterPro" id="IPR010442">
    <property type="entry name" value="PET_domain"/>
</dbReference>
<dbReference type="RefSeq" id="XP_025418392.1">
    <property type="nucleotide sequence ID" value="XM_025562607.1"/>
</dbReference>
<feature type="region of interest" description="Disordered" evidence="7">
    <location>
        <begin position="987"/>
        <end position="1029"/>
    </location>
</feature>
<evidence type="ECO:0000313" key="11">
    <source>
        <dbReference type="Proteomes" id="UP000694846"/>
    </source>
</evidence>
<proteinExistence type="inferred from homology"/>
<feature type="region of interest" description="Disordered" evidence="7">
    <location>
        <begin position="799"/>
        <end position="933"/>
    </location>
</feature>
<feature type="compositionally biased region" description="Low complexity" evidence="7">
    <location>
        <begin position="581"/>
        <end position="601"/>
    </location>
</feature>
<protein>
    <submittedName>
        <fullName evidence="10 12">Protein prickle</fullName>
    </submittedName>
</protein>
<feature type="domain" description="LIM zinc-binding" evidence="8">
    <location>
        <begin position="356"/>
        <end position="420"/>
    </location>
</feature>
<feature type="region of interest" description="Disordered" evidence="7">
    <location>
        <begin position="90"/>
        <end position="182"/>
    </location>
</feature>
<keyword evidence="3" id="KW-0677">Repeat</keyword>
<dbReference type="SUPFAM" id="SSF57716">
    <property type="entry name" value="Glucocorticoid receptor-like (DNA-binding domain)"/>
    <property type="match status" value="2"/>
</dbReference>
<keyword evidence="5 6" id="KW-0440">LIM domain</keyword>
<feature type="compositionally biased region" description="Polar residues" evidence="7">
    <location>
        <begin position="640"/>
        <end position="649"/>
    </location>
</feature>
<dbReference type="CDD" id="cd09340">
    <property type="entry name" value="LIM1_Testin_like"/>
    <property type="match status" value="1"/>
</dbReference>
<dbReference type="CDD" id="cd09420">
    <property type="entry name" value="LIM3_Prickle"/>
    <property type="match status" value="1"/>
</dbReference>
<feature type="compositionally biased region" description="Basic residues" evidence="7">
    <location>
        <begin position="219"/>
        <end position="238"/>
    </location>
</feature>
<dbReference type="InterPro" id="IPR001781">
    <property type="entry name" value="Znf_LIM"/>
</dbReference>
<evidence type="ECO:0000259" key="9">
    <source>
        <dbReference type="PROSITE" id="PS51303"/>
    </source>
</evidence>
<dbReference type="SMART" id="SM00132">
    <property type="entry name" value="LIM"/>
    <property type="match status" value="3"/>
</dbReference>
<reference evidence="10" key="1">
    <citation type="submission" date="2018-04" db="EMBL/GenBank/DDBJ databases">
        <title>Transcriptome assembly of Sipha flava.</title>
        <authorList>
            <person name="Scully E.D."/>
            <person name="Geib S.M."/>
            <person name="Palmer N.A."/>
            <person name="Koch K."/>
            <person name="Bradshaw J."/>
            <person name="Heng-Moss T."/>
            <person name="Sarath G."/>
        </authorList>
    </citation>
    <scope>NUCLEOTIDE SEQUENCE</scope>
</reference>
<feature type="domain" description="PET" evidence="9">
    <location>
        <begin position="249"/>
        <end position="357"/>
    </location>
</feature>
<keyword evidence="4 6" id="KW-0862">Zinc</keyword>
<evidence type="ECO:0000256" key="7">
    <source>
        <dbReference type="SAM" id="MobiDB-lite"/>
    </source>
</evidence>
<organism evidence="10">
    <name type="scientific">Sipha flava</name>
    <name type="common">yellow sugarcane aphid</name>
    <dbReference type="NCBI Taxonomy" id="143950"/>
    <lineage>
        <taxon>Eukaryota</taxon>
        <taxon>Metazoa</taxon>
        <taxon>Ecdysozoa</taxon>
        <taxon>Arthropoda</taxon>
        <taxon>Hexapoda</taxon>
        <taxon>Insecta</taxon>
        <taxon>Pterygota</taxon>
        <taxon>Neoptera</taxon>
        <taxon>Paraneoptera</taxon>
        <taxon>Hemiptera</taxon>
        <taxon>Sternorrhyncha</taxon>
        <taxon>Aphidomorpha</taxon>
        <taxon>Aphidoidea</taxon>
        <taxon>Aphididae</taxon>
        <taxon>Sipha</taxon>
    </lineage>
</organism>